<evidence type="ECO:0000259" key="10">
    <source>
        <dbReference type="PROSITE" id="PS51292"/>
    </source>
</evidence>
<feature type="region of interest" description="Disordered" evidence="9">
    <location>
        <begin position="180"/>
        <end position="212"/>
    </location>
</feature>
<dbReference type="AlphaFoldDB" id="A0AAV7TI55"/>
<comment type="catalytic activity">
    <reaction evidence="1">
        <text>S-ubiquitinyl-[E2 ubiquitin-conjugating enzyme]-L-cysteine + [acceptor protein]-L-lysine = [E2 ubiquitin-conjugating enzyme]-L-cysteine + N(6)-ubiquitinyl-[acceptor protein]-L-lysine.</text>
        <dbReference type="EC" id="2.3.2.27"/>
    </reaction>
</comment>
<keyword evidence="6" id="KW-0863">Zinc-finger</keyword>
<dbReference type="EMBL" id="JANPWB010000006">
    <property type="protein sequence ID" value="KAJ1175935.1"/>
    <property type="molecule type" value="Genomic_DNA"/>
</dbReference>
<evidence type="ECO:0000313" key="11">
    <source>
        <dbReference type="EMBL" id="KAJ1175935.1"/>
    </source>
</evidence>
<keyword evidence="5" id="KW-0479">Metal-binding</keyword>
<evidence type="ECO:0000256" key="1">
    <source>
        <dbReference type="ARBA" id="ARBA00000900"/>
    </source>
</evidence>
<dbReference type="CDD" id="cd16812">
    <property type="entry name" value="RING_CH-C4HC3_MARCH7"/>
    <property type="match status" value="1"/>
</dbReference>
<feature type="region of interest" description="Disordered" evidence="9">
    <location>
        <begin position="100"/>
        <end position="161"/>
    </location>
</feature>
<evidence type="ECO:0000313" key="12">
    <source>
        <dbReference type="Proteomes" id="UP001066276"/>
    </source>
</evidence>
<dbReference type="PANTHER" id="PTHR14471:SF1">
    <property type="entry name" value="E3 UBIQUITIN-PROTEIN LIGASE MARCHF7"/>
    <property type="match status" value="1"/>
</dbReference>
<feature type="region of interest" description="Disordered" evidence="9">
    <location>
        <begin position="431"/>
        <end position="458"/>
    </location>
</feature>
<dbReference type="SUPFAM" id="SSF57850">
    <property type="entry name" value="RING/U-box"/>
    <property type="match status" value="1"/>
</dbReference>
<organism evidence="11 12">
    <name type="scientific">Pleurodeles waltl</name>
    <name type="common">Iberian ribbed newt</name>
    <dbReference type="NCBI Taxonomy" id="8319"/>
    <lineage>
        <taxon>Eukaryota</taxon>
        <taxon>Metazoa</taxon>
        <taxon>Chordata</taxon>
        <taxon>Craniata</taxon>
        <taxon>Vertebrata</taxon>
        <taxon>Euteleostomi</taxon>
        <taxon>Amphibia</taxon>
        <taxon>Batrachia</taxon>
        <taxon>Caudata</taxon>
        <taxon>Salamandroidea</taxon>
        <taxon>Salamandridae</taxon>
        <taxon>Pleurodelinae</taxon>
        <taxon>Pleurodeles</taxon>
    </lineage>
</organism>
<dbReference type="GO" id="GO:0061630">
    <property type="term" value="F:ubiquitin protein ligase activity"/>
    <property type="evidence" value="ECO:0007669"/>
    <property type="project" value="UniProtKB-EC"/>
</dbReference>
<dbReference type="PANTHER" id="PTHR14471">
    <property type="entry name" value="MARCH7/10 E3 UBIQUITIN PROTEIN LIGASE FAMILY MEMBER"/>
    <property type="match status" value="1"/>
</dbReference>
<keyword evidence="8" id="KW-0862">Zinc</keyword>
<feature type="region of interest" description="Disordered" evidence="9">
    <location>
        <begin position="516"/>
        <end position="548"/>
    </location>
</feature>
<dbReference type="GO" id="GO:0008270">
    <property type="term" value="F:zinc ion binding"/>
    <property type="evidence" value="ECO:0007669"/>
    <property type="project" value="UniProtKB-KW"/>
</dbReference>
<feature type="compositionally biased region" description="Basic and acidic residues" evidence="9">
    <location>
        <begin position="659"/>
        <end position="676"/>
    </location>
</feature>
<feature type="domain" description="RING-CH-type" evidence="10">
    <location>
        <begin position="688"/>
        <end position="758"/>
    </location>
</feature>
<feature type="compositionally biased region" description="Low complexity" evidence="9">
    <location>
        <begin position="72"/>
        <end position="81"/>
    </location>
</feature>
<dbReference type="PROSITE" id="PS51292">
    <property type="entry name" value="ZF_RING_CH"/>
    <property type="match status" value="1"/>
</dbReference>
<feature type="region of interest" description="Disordered" evidence="9">
    <location>
        <begin position="473"/>
        <end position="498"/>
    </location>
</feature>
<dbReference type="Gene3D" id="3.30.40.10">
    <property type="entry name" value="Zinc/RING finger domain, C3HC4 (zinc finger)"/>
    <property type="match status" value="1"/>
</dbReference>
<evidence type="ECO:0000256" key="8">
    <source>
        <dbReference type="ARBA" id="ARBA00022833"/>
    </source>
</evidence>
<feature type="region of interest" description="Disordered" evidence="9">
    <location>
        <begin position="300"/>
        <end position="389"/>
    </location>
</feature>
<keyword evidence="12" id="KW-1185">Reference proteome</keyword>
<feature type="compositionally biased region" description="Basic and acidic residues" evidence="9">
    <location>
        <begin position="117"/>
        <end position="126"/>
    </location>
</feature>
<dbReference type="InterPro" id="IPR011016">
    <property type="entry name" value="Znf_RING-CH"/>
</dbReference>
<sequence length="841" mass="92800">MGIQTVNDNNVEKSKVDVSECWKAYPEIVVSWTLAVEGNKPFDQQDGKEAVLQKAKMKSSPARIPRRRSVQPSSSLPLNGSSLYGSAVTSLSEAYPMGDDSAKLESEFQSSTSLGAPHRDWVRDEMDTSDSPWKRATLPEPSGSLQNPWSGNLIGTRMVPGSEPFQPAVNYELERTLEVHSRMPTQQQDRDSKRPKLSYSGYPSVSSMQRNSGLNAISDSSWRYSQVPRSSSVLSSPESELMGQRRAHERPDQPTSAFVDYSSRNGDLTSSTYLQEPVASSHSQGARPKQSVLGPLRLNSSANHQLPSEHPSSLFTRDSSRSFNRQSTPREGFSPQRSVHSSFTHVRNTDGIPSSSTPFPLSTTGRLSPSRQTRPVAEAPTDTDGRRTTRQILSRLASSMSSTLFSRRSSQDSLNARALDSEYSYVDPVVQNSVPSNATPPTVSNPTSTDVGSSDSSQGFGFLRRRRWCLPTGSQNQSANLDTDRYRDEPEARTTSSWLSSSFRNRCTPLFCRRRREGRDETSRITSTSETSRLHPLFGRSSREDDAEEAAAEYLDRSDSTVSADFHSLFRREARAVGPSGEPAHRLNRAASVLLPATEMPSTSTATSLAGASQRRNAGLSDVYPGSLFSFAVPPGLGSSSPNNVMITVDVFTSGRTPADGHETGKSQSSRDPEKLKKIKESLLMEDSEEDEGDICRICQMGASTSTNPLIEPCRCAGSLQYIHQDCMKKWLQAKINSGSRLEAVTTCELCKEKLRLDLEDFDVRELYRAHHSERADYEFLSSGLYLVVLLHLCEQRFTNLLGTTNEASTHDRFTSLARTLQSHLADLETSEDESEADGDC</sequence>
<evidence type="ECO:0000256" key="9">
    <source>
        <dbReference type="SAM" id="MobiDB-lite"/>
    </source>
</evidence>
<evidence type="ECO:0000256" key="5">
    <source>
        <dbReference type="ARBA" id="ARBA00022723"/>
    </source>
</evidence>
<reference evidence="11" key="1">
    <citation type="journal article" date="2022" name="bioRxiv">
        <title>Sequencing and chromosome-scale assembly of the giantPleurodeles waltlgenome.</title>
        <authorList>
            <person name="Brown T."/>
            <person name="Elewa A."/>
            <person name="Iarovenko S."/>
            <person name="Subramanian E."/>
            <person name="Araus A.J."/>
            <person name="Petzold A."/>
            <person name="Susuki M."/>
            <person name="Suzuki K.-i.T."/>
            <person name="Hayashi T."/>
            <person name="Toyoda A."/>
            <person name="Oliveira C."/>
            <person name="Osipova E."/>
            <person name="Leigh N.D."/>
            <person name="Simon A."/>
            <person name="Yun M.H."/>
        </authorList>
    </citation>
    <scope>NUCLEOTIDE SEQUENCE</scope>
    <source>
        <strain evidence="11">20211129_DDA</strain>
        <tissue evidence="11">Liver</tissue>
    </source>
</reference>
<feature type="compositionally biased region" description="Basic and acidic residues" evidence="9">
    <location>
        <begin position="482"/>
        <end position="492"/>
    </location>
</feature>
<dbReference type="Pfam" id="PF12906">
    <property type="entry name" value="RINGv"/>
    <property type="match status" value="1"/>
</dbReference>
<dbReference type="InterPro" id="IPR013083">
    <property type="entry name" value="Znf_RING/FYVE/PHD"/>
</dbReference>
<name>A0AAV7TI55_PLEWA</name>
<feature type="region of interest" description="Disordered" evidence="9">
    <location>
        <begin position="52"/>
        <end position="81"/>
    </location>
</feature>
<keyword evidence="7" id="KW-0833">Ubl conjugation pathway</keyword>
<evidence type="ECO:0000256" key="7">
    <source>
        <dbReference type="ARBA" id="ARBA00022786"/>
    </source>
</evidence>
<feature type="compositionally biased region" description="Polar residues" evidence="9">
    <location>
        <begin position="201"/>
        <end position="212"/>
    </location>
</feature>
<comment type="pathway">
    <text evidence="2">Protein modification; protein ubiquitination.</text>
</comment>
<dbReference type="EC" id="2.3.2.27" evidence="3"/>
<feature type="region of interest" description="Disordered" evidence="9">
    <location>
        <begin position="228"/>
        <end position="264"/>
    </location>
</feature>
<feature type="compositionally biased region" description="Polar residues" evidence="9">
    <location>
        <begin position="300"/>
        <end position="346"/>
    </location>
</feature>
<protein>
    <recommendedName>
        <fullName evidence="3">RING-type E3 ubiquitin transferase</fullName>
        <ecNumber evidence="3">2.3.2.27</ecNumber>
    </recommendedName>
</protein>
<evidence type="ECO:0000256" key="3">
    <source>
        <dbReference type="ARBA" id="ARBA00012483"/>
    </source>
</evidence>
<keyword evidence="4" id="KW-0808">Transferase</keyword>
<dbReference type="InterPro" id="IPR052297">
    <property type="entry name" value="RING-CH-type_E3_ubiq-ligase"/>
</dbReference>
<feature type="region of interest" description="Disordered" evidence="9">
    <location>
        <begin position="655"/>
        <end position="676"/>
    </location>
</feature>
<dbReference type="Proteomes" id="UP001066276">
    <property type="component" value="Chromosome 3_2"/>
</dbReference>
<dbReference type="SMART" id="SM00744">
    <property type="entry name" value="RINGv"/>
    <property type="match status" value="1"/>
</dbReference>
<gene>
    <name evidence="11" type="ORF">NDU88_001220</name>
</gene>
<evidence type="ECO:0000256" key="4">
    <source>
        <dbReference type="ARBA" id="ARBA00022679"/>
    </source>
</evidence>
<comment type="caution">
    <text evidence="11">The sequence shown here is derived from an EMBL/GenBank/DDBJ whole genome shotgun (WGS) entry which is preliminary data.</text>
</comment>
<proteinExistence type="predicted"/>
<evidence type="ECO:0000256" key="2">
    <source>
        <dbReference type="ARBA" id="ARBA00004906"/>
    </source>
</evidence>
<feature type="compositionally biased region" description="Low complexity" evidence="9">
    <location>
        <begin position="353"/>
        <end position="364"/>
    </location>
</feature>
<evidence type="ECO:0000256" key="6">
    <source>
        <dbReference type="ARBA" id="ARBA00022771"/>
    </source>
</evidence>
<accession>A0AAV7TI55</accession>
<feature type="compositionally biased region" description="Low complexity" evidence="9">
    <location>
        <begin position="228"/>
        <end position="241"/>
    </location>
</feature>